<dbReference type="GO" id="GO:0004575">
    <property type="term" value="F:sucrose alpha-glucosidase activity"/>
    <property type="evidence" value="ECO:0007669"/>
    <property type="project" value="TreeGrafter"/>
</dbReference>
<evidence type="ECO:0000313" key="7">
    <source>
        <dbReference type="EMBL" id="ELR71078.1"/>
    </source>
</evidence>
<evidence type="ECO:0000313" key="8">
    <source>
        <dbReference type="Proteomes" id="UP000011135"/>
    </source>
</evidence>
<dbReference type="PANTHER" id="PTHR42800:SF1">
    <property type="entry name" value="EXOINULINASE INUD (AFU_ORTHOLOGUE AFUA_5G00480)"/>
    <property type="match status" value="1"/>
</dbReference>
<dbReference type="InterPro" id="IPR013189">
    <property type="entry name" value="Glyco_hydro_32_C"/>
</dbReference>
<name>L8JS87_9BACT</name>
<dbReference type="InterPro" id="IPR001362">
    <property type="entry name" value="Glyco_hydro_32"/>
</dbReference>
<feature type="domain" description="Glycosyl hydrolase family 32 N-terminal" evidence="5">
    <location>
        <begin position="43"/>
        <end position="348"/>
    </location>
</feature>
<sequence length="512" mass="58275">MKYFLPLILILFIQCSKSSMEGQTEDTVEKDGYYAEKYRPQFHFSPEEKWMNDPNGMVYFDGEYHLFYQYYPDSTVWGPMHWGHAISTDLVHWEHLPIALYPDSLGYIFSGSAVYDSLNTSGLGTNENPPLVAIYTYHDAVLEKEGSDIYQTQGIAYSTDRGRTWTKYDSNPVLKNPGIKDFRDPKVRWHESSEKWVMALAVKDHISFYSSPNLLDWIKESDFGYNLGAHEGVWECPDLFPLNYNGDEKWVLLVSINPGGPYGGSATQYFVGSFDGITFTTDQDSTLWLDHGADNYAGVTWSNVPGEEMIFLGWMSNWAYGQVVPTEKWRSAMTVPRKLSLYQQGEQIRIKSEPVEALNSLRSEATETPDMELTNSEYTLKKSIDLAEINIDVVQASMGVLDFTLENEAGESITWSIDPGKNKVIFDRSKAGNTSFSETFNEAHHAPLIFDPTAFNIRIFKDESSVEIFINNGEQVITELFFSKEPLNKLTIKASGEAQLKNIKIYPVHSIW</sequence>
<dbReference type="InterPro" id="IPR013320">
    <property type="entry name" value="ConA-like_dom_sf"/>
</dbReference>
<organism evidence="7 8">
    <name type="scientific">Fulvivirga imtechensis AK7</name>
    <dbReference type="NCBI Taxonomy" id="1237149"/>
    <lineage>
        <taxon>Bacteria</taxon>
        <taxon>Pseudomonadati</taxon>
        <taxon>Bacteroidota</taxon>
        <taxon>Cytophagia</taxon>
        <taxon>Cytophagales</taxon>
        <taxon>Fulvivirgaceae</taxon>
        <taxon>Fulvivirga</taxon>
    </lineage>
</organism>
<gene>
    <name evidence="7" type="ORF">C900_03042</name>
</gene>
<dbReference type="eggNOG" id="COG1621">
    <property type="taxonomic scope" value="Bacteria"/>
</dbReference>
<protein>
    <submittedName>
        <fullName evidence="7">Sucrose-6-phosphate hydrolase</fullName>
    </submittedName>
</protein>
<dbReference type="Gene3D" id="2.115.10.20">
    <property type="entry name" value="Glycosyl hydrolase domain, family 43"/>
    <property type="match status" value="1"/>
</dbReference>
<keyword evidence="8" id="KW-1185">Reference proteome</keyword>
<dbReference type="RefSeq" id="WP_009580378.1">
    <property type="nucleotide sequence ID" value="NZ_AMZN01000045.1"/>
</dbReference>
<feature type="domain" description="Glycosyl hydrolase family 32 C-terminal" evidence="6">
    <location>
        <begin position="360"/>
        <end position="506"/>
    </location>
</feature>
<evidence type="ECO:0000256" key="2">
    <source>
        <dbReference type="ARBA" id="ARBA00022801"/>
    </source>
</evidence>
<evidence type="ECO:0000259" key="6">
    <source>
        <dbReference type="Pfam" id="PF08244"/>
    </source>
</evidence>
<keyword evidence="2 4" id="KW-0378">Hydrolase</keyword>
<dbReference type="Pfam" id="PF08244">
    <property type="entry name" value="Glyco_hydro_32C"/>
    <property type="match status" value="1"/>
</dbReference>
<dbReference type="CDD" id="cd18622">
    <property type="entry name" value="GH32_Inu-like"/>
    <property type="match status" value="1"/>
</dbReference>
<evidence type="ECO:0000259" key="5">
    <source>
        <dbReference type="Pfam" id="PF00251"/>
    </source>
</evidence>
<evidence type="ECO:0000256" key="1">
    <source>
        <dbReference type="ARBA" id="ARBA00009902"/>
    </source>
</evidence>
<comment type="caution">
    <text evidence="7">The sequence shown here is derived from an EMBL/GenBank/DDBJ whole genome shotgun (WGS) entry which is preliminary data.</text>
</comment>
<dbReference type="SUPFAM" id="SSF49899">
    <property type="entry name" value="Concanavalin A-like lectins/glucanases"/>
    <property type="match status" value="1"/>
</dbReference>
<dbReference type="PANTHER" id="PTHR42800">
    <property type="entry name" value="EXOINULINASE INUD (AFU_ORTHOLOGUE AFUA_5G00480)"/>
    <property type="match status" value="1"/>
</dbReference>
<dbReference type="GO" id="GO:0005987">
    <property type="term" value="P:sucrose catabolic process"/>
    <property type="evidence" value="ECO:0007669"/>
    <property type="project" value="TreeGrafter"/>
</dbReference>
<evidence type="ECO:0000256" key="4">
    <source>
        <dbReference type="RuleBase" id="RU362110"/>
    </source>
</evidence>
<dbReference type="InterPro" id="IPR023296">
    <property type="entry name" value="Glyco_hydro_beta-prop_sf"/>
</dbReference>
<dbReference type="GO" id="GO:0005737">
    <property type="term" value="C:cytoplasm"/>
    <property type="evidence" value="ECO:0007669"/>
    <property type="project" value="TreeGrafter"/>
</dbReference>
<dbReference type="Pfam" id="PF00251">
    <property type="entry name" value="Glyco_hydro_32N"/>
    <property type="match status" value="1"/>
</dbReference>
<keyword evidence="3 4" id="KW-0326">Glycosidase</keyword>
<dbReference type="Proteomes" id="UP000011135">
    <property type="component" value="Unassembled WGS sequence"/>
</dbReference>
<dbReference type="SUPFAM" id="SSF75005">
    <property type="entry name" value="Arabinanase/levansucrase/invertase"/>
    <property type="match status" value="1"/>
</dbReference>
<reference evidence="7 8" key="1">
    <citation type="submission" date="2012-12" db="EMBL/GenBank/DDBJ databases">
        <title>Genome assembly of Fulvivirga imtechensis AK7.</title>
        <authorList>
            <person name="Nupur N."/>
            <person name="Khatri I."/>
            <person name="Kumar R."/>
            <person name="Subramanian S."/>
            <person name="Pinnaka A."/>
        </authorList>
    </citation>
    <scope>NUCLEOTIDE SEQUENCE [LARGE SCALE GENOMIC DNA]</scope>
    <source>
        <strain evidence="7 8">AK7</strain>
    </source>
</reference>
<dbReference type="STRING" id="1237149.C900_03042"/>
<comment type="similarity">
    <text evidence="1 4">Belongs to the glycosyl hydrolase 32 family.</text>
</comment>
<dbReference type="InterPro" id="IPR013148">
    <property type="entry name" value="Glyco_hydro_32_N"/>
</dbReference>
<dbReference type="PROSITE" id="PS00609">
    <property type="entry name" value="GLYCOSYL_HYDROL_F32"/>
    <property type="match status" value="1"/>
</dbReference>
<evidence type="ECO:0000256" key="3">
    <source>
        <dbReference type="ARBA" id="ARBA00023295"/>
    </source>
</evidence>
<accession>L8JS87</accession>
<dbReference type="InterPro" id="IPR018053">
    <property type="entry name" value="Glyco_hydro_32_AS"/>
</dbReference>
<dbReference type="EMBL" id="AMZN01000045">
    <property type="protein sequence ID" value="ELR71078.1"/>
    <property type="molecule type" value="Genomic_DNA"/>
</dbReference>
<proteinExistence type="inferred from homology"/>
<dbReference type="AlphaFoldDB" id="L8JS87"/>
<dbReference type="Gene3D" id="2.60.120.560">
    <property type="entry name" value="Exo-inulinase, domain 1"/>
    <property type="match status" value="1"/>
</dbReference>
<dbReference type="PATRIC" id="fig|1237149.3.peg.2799"/>
<dbReference type="SMART" id="SM00640">
    <property type="entry name" value="Glyco_32"/>
    <property type="match status" value="1"/>
</dbReference>